<accession>A0A4P2Q0F7</accession>
<proteinExistence type="predicted"/>
<dbReference type="RefSeq" id="WP_129347785.1">
    <property type="nucleotide sequence ID" value="NZ_CP012670.1"/>
</dbReference>
<evidence type="ECO:0000313" key="2">
    <source>
        <dbReference type="Proteomes" id="UP000295781"/>
    </source>
</evidence>
<reference evidence="1 2" key="1">
    <citation type="submission" date="2015-09" db="EMBL/GenBank/DDBJ databases">
        <title>Sorangium comparison.</title>
        <authorList>
            <person name="Zaburannyi N."/>
            <person name="Bunk B."/>
            <person name="Overmann J."/>
            <person name="Mueller R."/>
        </authorList>
    </citation>
    <scope>NUCLEOTIDE SEQUENCE [LARGE SCALE GENOMIC DNA]</scope>
    <source>
        <strain evidence="1 2">So ceGT47</strain>
    </source>
</reference>
<gene>
    <name evidence="1" type="ORF">SOCEGT47_031630</name>
</gene>
<dbReference type="Proteomes" id="UP000295781">
    <property type="component" value="Chromosome"/>
</dbReference>
<sequence>MPSHAEQSGEPYLTADADALLRTVVAPAPDEPHAAGKNILYCGTIQLAWNELLRLCGGPPDLGGPCEIAERLSREASRFTRDDLDDDSYVARAGEGDAVLSEIRRELARKFQGAASPGMLPERLPGDALFVYAYLFKSLAFATPLLREEGGGLEFNGSRSVRHFGLWETADEADWKQQARQVVVHDHRSDEDFVVELLTRARDDRLIVARVPPGATLLATTREVLARATPSAWSRMMGGAHLRRKDTLKIPIVDFDVLCHFSELAGRRLASRQRIISQADQSIRFRLDDKGALLKSEFALTAPRGGIRLGFLPRNFICDGPFLVLLLRRGRAAPYLSLWIEDTELLIPARDAPLPAPPLMAL</sequence>
<dbReference type="OrthoDB" id="1953107at2"/>
<organism evidence="1 2">
    <name type="scientific">Sorangium cellulosum</name>
    <name type="common">Polyangium cellulosum</name>
    <dbReference type="NCBI Taxonomy" id="56"/>
    <lineage>
        <taxon>Bacteria</taxon>
        <taxon>Pseudomonadati</taxon>
        <taxon>Myxococcota</taxon>
        <taxon>Polyangia</taxon>
        <taxon>Polyangiales</taxon>
        <taxon>Polyangiaceae</taxon>
        <taxon>Sorangium</taxon>
    </lineage>
</organism>
<protein>
    <submittedName>
        <fullName evidence="1">Uncharacterized protein</fullName>
    </submittedName>
</protein>
<dbReference type="AlphaFoldDB" id="A0A4P2Q0F7"/>
<dbReference type="EMBL" id="CP012670">
    <property type="protein sequence ID" value="AUX22659.1"/>
    <property type="molecule type" value="Genomic_DNA"/>
</dbReference>
<evidence type="ECO:0000313" key="1">
    <source>
        <dbReference type="EMBL" id="AUX22659.1"/>
    </source>
</evidence>
<name>A0A4P2Q0F7_SORCE</name>